<protein>
    <submittedName>
        <fullName evidence="3">Dynein heavy chain C-terminal domain</fullName>
    </submittedName>
</protein>
<accession>A0AAW1MDF2</accession>
<dbReference type="PANTHER" id="PTHR22878:SF70">
    <property type="entry name" value="DYNEIN HEAVY CHAIN 2, AXONEMAL"/>
    <property type="match status" value="1"/>
</dbReference>
<dbReference type="InterPro" id="IPR026983">
    <property type="entry name" value="DHC"/>
</dbReference>
<dbReference type="InterPro" id="IPR042219">
    <property type="entry name" value="AAA_lid_11_sf"/>
</dbReference>
<dbReference type="GO" id="GO:0030286">
    <property type="term" value="C:dynein complex"/>
    <property type="evidence" value="ECO:0007669"/>
    <property type="project" value="InterPro"/>
</dbReference>
<sequence length="450" mass="51526">MFSRLLYAIAFFHSVVQERRTFGALGWNIPYGFNESDFDISVQQLQMFINEYTNNPYEAISYLTGECNYGGRVTDDWDRRLIVTILADFINPKVVEDMNYSFSSAGTCYGLPRKNEYQHYIDHINALPQFHPPEVCGLHSNAGITRDLQSSNLLLNSIIKVEGEGSASGGETDHLLILVSGDILAKLPNIFDLEAAKRKFPVEYTESMNTVLVQEMERFNKLLMVMKKSLQDIQKAIQGLVIMTTDLEMLANSLLLGRIPASWEKVSYPSLKSLPNYVSDFVERLQFLQKWFDDGKPHSFWISGFFFTQAFLTGAKQNFARKYTIPIDQLTFDFEVLKFSEVIKPPSDGIYVYGMFTDGARWHRAQHSLVELQPKILYDVMPLMWLQPVLASDFDEGGRYKCPLYKTSERRGVLSTTGHSTNYVLPFLLNTRMPPSHWIKRSVALLCQLD</sequence>
<evidence type="ECO:0000313" key="4">
    <source>
        <dbReference type="Proteomes" id="UP001458880"/>
    </source>
</evidence>
<dbReference type="GO" id="GO:0007018">
    <property type="term" value="P:microtubule-based movement"/>
    <property type="evidence" value="ECO:0007669"/>
    <property type="project" value="InterPro"/>
</dbReference>
<feature type="domain" description="Dynein heavy chain C-terminal" evidence="2">
    <location>
        <begin position="149"/>
        <end position="447"/>
    </location>
</feature>
<keyword evidence="4" id="KW-1185">Reference proteome</keyword>
<gene>
    <name evidence="3" type="ORF">QE152_g7947</name>
</gene>
<dbReference type="FunFam" id="1.10.8.720:FF:000001">
    <property type="entry name" value="dynein heavy chain 7, axonemal"/>
    <property type="match status" value="1"/>
</dbReference>
<feature type="domain" description="Dynein heavy chain AAA lid" evidence="1">
    <location>
        <begin position="2"/>
        <end position="142"/>
    </location>
</feature>
<dbReference type="PANTHER" id="PTHR22878">
    <property type="entry name" value="DYNEIN HEAVY CHAIN 6, AXONEMAL-LIKE-RELATED"/>
    <property type="match status" value="1"/>
</dbReference>
<dbReference type="GO" id="GO:0051959">
    <property type="term" value="F:dynein light intermediate chain binding"/>
    <property type="evidence" value="ECO:0007669"/>
    <property type="project" value="InterPro"/>
</dbReference>
<dbReference type="Pfam" id="PF18199">
    <property type="entry name" value="Dynein_C"/>
    <property type="match status" value="1"/>
</dbReference>
<name>A0AAW1MDF2_POPJA</name>
<evidence type="ECO:0000259" key="1">
    <source>
        <dbReference type="Pfam" id="PF18198"/>
    </source>
</evidence>
<dbReference type="Proteomes" id="UP001458880">
    <property type="component" value="Unassembled WGS sequence"/>
</dbReference>
<dbReference type="Gene3D" id="3.10.490.20">
    <property type="match status" value="1"/>
</dbReference>
<evidence type="ECO:0000313" key="3">
    <source>
        <dbReference type="EMBL" id="KAK9744284.1"/>
    </source>
</evidence>
<dbReference type="Gene3D" id="1.20.1270.280">
    <property type="match status" value="1"/>
</dbReference>
<dbReference type="InterPro" id="IPR041658">
    <property type="entry name" value="AAA_lid_11"/>
</dbReference>
<dbReference type="GO" id="GO:0045505">
    <property type="term" value="F:dynein intermediate chain binding"/>
    <property type="evidence" value="ECO:0007669"/>
    <property type="project" value="InterPro"/>
</dbReference>
<dbReference type="Pfam" id="PF18198">
    <property type="entry name" value="AAA_lid_11"/>
    <property type="match status" value="1"/>
</dbReference>
<dbReference type="FunFam" id="1.20.1270.280:FF:000001">
    <property type="entry name" value="dynein heavy chain 7, axonemal"/>
    <property type="match status" value="1"/>
</dbReference>
<reference evidence="3 4" key="1">
    <citation type="journal article" date="2024" name="BMC Genomics">
        <title>De novo assembly and annotation of Popillia japonica's genome with initial clues to its potential as an invasive pest.</title>
        <authorList>
            <person name="Cucini C."/>
            <person name="Boschi S."/>
            <person name="Funari R."/>
            <person name="Cardaioli E."/>
            <person name="Iannotti N."/>
            <person name="Marturano G."/>
            <person name="Paoli F."/>
            <person name="Bruttini M."/>
            <person name="Carapelli A."/>
            <person name="Frati F."/>
            <person name="Nardi F."/>
        </authorList>
    </citation>
    <scope>NUCLEOTIDE SEQUENCE [LARGE SCALE GENOMIC DNA]</scope>
    <source>
        <strain evidence="3">DMR45628</strain>
    </source>
</reference>
<evidence type="ECO:0000259" key="2">
    <source>
        <dbReference type="Pfam" id="PF18199"/>
    </source>
</evidence>
<comment type="caution">
    <text evidence="3">The sequence shown here is derived from an EMBL/GenBank/DDBJ whole genome shotgun (WGS) entry which is preliminary data.</text>
</comment>
<organism evidence="3 4">
    <name type="scientific">Popillia japonica</name>
    <name type="common">Japanese beetle</name>
    <dbReference type="NCBI Taxonomy" id="7064"/>
    <lineage>
        <taxon>Eukaryota</taxon>
        <taxon>Metazoa</taxon>
        <taxon>Ecdysozoa</taxon>
        <taxon>Arthropoda</taxon>
        <taxon>Hexapoda</taxon>
        <taxon>Insecta</taxon>
        <taxon>Pterygota</taxon>
        <taxon>Neoptera</taxon>
        <taxon>Endopterygota</taxon>
        <taxon>Coleoptera</taxon>
        <taxon>Polyphaga</taxon>
        <taxon>Scarabaeiformia</taxon>
        <taxon>Scarabaeidae</taxon>
        <taxon>Rutelinae</taxon>
        <taxon>Popillia</taxon>
    </lineage>
</organism>
<dbReference type="Gene3D" id="1.10.8.720">
    <property type="entry name" value="Region D6 of dynein motor"/>
    <property type="match status" value="1"/>
</dbReference>
<proteinExistence type="predicted"/>
<dbReference type="InterPro" id="IPR041228">
    <property type="entry name" value="Dynein_C"/>
</dbReference>
<dbReference type="InterPro" id="IPR043160">
    <property type="entry name" value="Dynein_C_barrel"/>
</dbReference>
<dbReference type="FunFam" id="3.10.490.20:FF:000001">
    <property type="entry name" value="dynein heavy chain 7, axonemal"/>
    <property type="match status" value="1"/>
</dbReference>
<dbReference type="EMBL" id="JASPKY010000060">
    <property type="protein sequence ID" value="KAK9744284.1"/>
    <property type="molecule type" value="Genomic_DNA"/>
</dbReference>
<dbReference type="AlphaFoldDB" id="A0AAW1MDF2"/>